<keyword evidence="3" id="KW-1185">Reference proteome</keyword>
<feature type="region of interest" description="Disordered" evidence="1">
    <location>
        <begin position="30"/>
        <end position="63"/>
    </location>
</feature>
<accession>W7AG30</accession>
<feature type="compositionally biased region" description="Polar residues" evidence="1">
    <location>
        <begin position="44"/>
        <end position="63"/>
    </location>
</feature>
<dbReference type="EMBL" id="KI965519">
    <property type="protein sequence ID" value="EUD64256.1"/>
    <property type="molecule type" value="Genomic_DNA"/>
</dbReference>
<dbReference type="Proteomes" id="UP000030640">
    <property type="component" value="Unassembled WGS sequence"/>
</dbReference>
<dbReference type="RefSeq" id="XP_008819151.1">
    <property type="nucleotide sequence ID" value="XM_008820929.1"/>
</dbReference>
<name>W7AG30_9APIC</name>
<protein>
    <submittedName>
        <fullName evidence="2">Uncharacterized protein</fullName>
    </submittedName>
</protein>
<dbReference type="GeneID" id="20040632"/>
<proteinExistence type="predicted"/>
<evidence type="ECO:0000313" key="2">
    <source>
        <dbReference type="EMBL" id="EUD64256.1"/>
    </source>
</evidence>
<sequence>MTNARSLKTGIPSILRRSYGQNQVQILQTNKEYNMRNRWRSHSRTPNNPRNSYDATPEDQPQQ</sequence>
<dbReference type="VEuPathDB" id="PlasmoDB:C922_05358"/>
<gene>
    <name evidence="2" type="ORF">C922_05358</name>
</gene>
<evidence type="ECO:0000256" key="1">
    <source>
        <dbReference type="SAM" id="MobiDB-lite"/>
    </source>
</evidence>
<evidence type="ECO:0000313" key="3">
    <source>
        <dbReference type="Proteomes" id="UP000030640"/>
    </source>
</evidence>
<organism evidence="2 3">
    <name type="scientific">Plasmodium inui San Antonio 1</name>
    <dbReference type="NCBI Taxonomy" id="1237626"/>
    <lineage>
        <taxon>Eukaryota</taxon>
        <taxon>Sar</taxon>
        <taxon>Alveolata</taxon>
        <taxon>Apicomplexa</taxon>
        <taxon>Aconoidasida</taxon>
        <taxon>Haemosporida</taxon>
        <taxon>Plasmodiidae</taxon>
        <taxon>Plasmodium</taxon>
        <taxon>Plasmodium (Plasmodium)</taxon>
    </lineage>
</organism>
<dbReference type="AlphaFoldDB" id="W7AG30"/>
<reference evidence="2 3" key="1">
    <citation type="submission" date="2013-02" db="EMBL/GenBank/DDBJ databases">
        <title>The Genome Sequence of Plasmodium inui San Antonio 1.</title>
        <authorList>
            <consortium name="The Broad Institute Genome Sequencing Platform"/>
            <consortium name="The Broad Institute Genome Sequencing Center for Infectious Disease"/>
            <person name="Neafsey D."/>
            <person name="Cheeseman I."/>
            <person name="Volkman S."/>
            <person name="Adams J."/>
            <person name="Walker B."/>
            <person name="Young S.K."/>
            <person name="Zeng Q."/>
            <person name="Gargeya S."/>
            <person name="Fitzgerald M."/>
            <person name="Haas B."/>
            <person name="Abouelleil A."/>
            <person name="Alvarado L."/>
            <person name="Arachchi H.M."/>
            <person name="Berlin A.M."/>
            <person name="Chapman S.B."/>
            <person name="Dewar J."/>
            <person name="Goldberg J."/>
            <person name="Griggs A."/>
            <person name="Gujja S."/>
            <person name="Hansen M."/>
            <person name="Howarth C."/>
            <person name="Imamovic A."/>
            <person name="Larimer J."/>
            <person name="McCowan C."/>
            <person name="Murphy C."/>
            <person name="Neiman D."/>
            <person name="Pearson M."/>
            <person name="Priest M."/>
            <person name="Roberts A."/>
            <person name="Saif S."/>
            <person name="Shea T."/>
            <person name="Sisk P."/>
            <person name="Sykes S."/>
            <person name="Wortman J."/>
            <person name="Nusbaum C."/>
            <person name="Birren B."/>
        </authorList>
    </citation>
    <scope>NUCLEOTIDE SEQUENCE [LARGE SCALE GENOMIC DNA]</scope>
    <source>
        <strain evidence="2 3">San Antonio 1</strain>
    </source>
</reference>